<proteinExistence type="predicted"/>
<dbReference type="EMBL" id="CT573326">
    <property type="protein sequence ID" value="CAK14616.1"/>
    <property type="molecule type" value="Genomic_DNA"/>
</dbReference>
<reference evidence="1 2" key="1">
    <citation type="journal article" date="2006" name="Nat. Biotechnol.">
        <title>Complete genome sequence of the entomopathogenic and metabolically versatile soil bacterium Pseudomonas entomophila.</title>
        <authorList>
            <person name="Vodovar N."/>
            <person name="Vallenet D."/>
            <person name="Cruveiller S."/>
            <person name="Rouy Z."/>
            <person name="Barbe V."/>
            <person name="Acosta C."/>
            <person name="Cattolico L."/>
            <person name="Jubin C."/>
            <person name="Lajus A."/>
            <person name="Segurens B."/>
            <person name="Vacherie B."/>
            <person name="Wincker P."/>
            <person name="Weissenbach J."/>
            <person name="Lemaitre B."/>
            <person name="Medigue C."/>
            <person name="Boccard F."/>
        </authorList>
    </citation>
    <scope>NUCLEOTIDE SEQUENCE [LARGE SCALE GENOMIC DNA]</scope>
    <source>
        <strain evidence="1 2">L48</strain>
    </source>
</reference>
<organism evidence="1 2">
    <name type="scientific">Pseudomonas entomophila (strain L48)</name>
    <dbReference type="NCBI Taxonomy" id="384676"/>
    <lineage>
        <taxon>Bacteria</taxon>
        <taxon>Pseudomonadati</taxon>
        <taxon>Pseudomonadota</taxon>
        <taxon>Gammaproteobacteria</taxon>
        <taxon>Pseudomonadales</taxon>
        <taxon>Pseudomonadaceae</taxon>
        <taxon>Pseudomonas</taxon>
    </lineage>
</organism>
<gene>
    <name evidence="1" type="ordered locus">PSEEN1773</name>
</gene>
<dbReference type="KEGG" id="pen:PSEEN1773"/>
<accession>Q1ICJ7</accession>
<evidence type="ECO:0000313" key="1">
    <source>
        <dbReference type="EMBL" id="CAK14616.1"/>
    </source>
</evidence>
<sequence length="52" mass="5987">MRWLSGFLGMREHKLNIVRLLALEGGDYLLALEVREVDLIPFEYSDANTHPS</sequence>
<name>Q1ICJ7_PSEE4</name>
<evidence type="ECO:0000313" key="2">
    <source>
        <dbReference type="Proteomes" id="UP000000658"/>
    </source>
</evidence>
<dbReference type="Proteomes" id="UP000000658">
    <property type="component" value="Chromosome"/>
</dbReference>
<dbReference type="AlphaFoldDB" id="Q1ICJ7"/>
<protein>
    <submittedName>
        <fullName evidence="1">Uncharacterized protein</fullName>
    </submittedName>
</protein>
<dbReference type="HOGENOM" id="CLU_3083714_0_0_6"/>